<evidence type="ECO:0000313" key="1">
    <source>
        <dbReference type="EMBL" id="KAI4462871.1"/>
    </source>
</evidence>
<protein>
    <submittedName>
        <fullName evidence="1">Uncharacterized protein</fullName>
    </submittedName>
</protein>
<organism evidence="1 2">
    <name type="scientific">Holotrichia oblita</name>
    <name type="common">Chafer beetle</name>
    <dbReference type="NCBI Taxonomy" id="644536"/>
    <lineage>
        <taxon>Eukaryota</taxon>
        <taxon>Metazoa</taxon>
        <taxon>Ecdysozoa</taxon>
        <taxon>Arthropoda</taxon>
        <taxon>Hexapoda</taxon>
        <taxon>Insecta</taxon>
        <taxon>Pterygota</taxon>
        <taxon>Neoptera</taxon>
        <taxon>Endopterygota</taxon>
        <taxon>Coleoptera</taxon>
        <taxon>Polyphaga</taxon>
        <taxon>Scarabaeiformia</taxon>
        <taxon>Scarabaeidae</taxon>
        <taxon>Melolonthinae</taxon>
        <taxon>Holotrichia</taxon>
    </lineage>
</organism>
<accession>A0ACB9T7T7</accession>
<dbReference type="Proteomes" id="UP001056778">
    <property type="component" value="Chromosome 4"/>
</dbReference>
<name>A0ACB9T7T7_HOLOL</name>
<evidence type="ECO:0000313" key="2">
    <source>
        <dbReference type="Proteomes" id="UP001056778"/>
    </source>
</evidence>
<reference evidence="1" key="1">
    <citation type="submission" date="2022-04" db="EMBL/GenBank/DDBJ databases">
        <title>Chromosome-scale genome assembly of Holotrichia oblita Faldermann.</title>
        <authorList>
            <person name="Rongchong L."/>
        </authorList>
    </citation>
    <scope>NUCLEOTIDE SEQUENCE</scope>
    <source>
        <strain evidence="1">81SQS9</strain>
    </source>
</reference>
<comment type="caution">
    <text evidence="1">The sequence shown here is derived from an EMBL/GenBank/DDBJ whole genome shotgun (WGS) entry which is preliminary data.</text>
</comment>
<keyword evidence="2" id="KW-1185">Reference proteome</keyword>
<gene>
    <name evidence="1" type="ORF">MML48_4g00001873</name>
</gene>
<proteinExistence type="predicted"/>
<dbReference type="EMBL" id="CM043018">
    <property type="protein sequence ID" value="KAI4462871.1"/>
    <property type="molecule type" value="Genomic_DNA"/>
</dbReference>
<sequence length="147" mass="15839">MEDKSAEISGNKLLSDIQPSLEDKSVGKISASTTTTSLYTEDEQDTPEVTPERTILAKPKNMSPGAVKITKDANIILGACSEYLPEEVDADGVATKEVEEPRILGLVMVPGKHIVNISVDQSEDAPKNWSSMNQPLNPAVVTQDDVM</sequence>